<reference evidence="5 7" key="2">
    <citation type="submission" date="2018-07" db="EMBL/GenBank/DDBJ databases">
        <title>Draft Genome Assemblies for Five Robust Yarrowia lipolytica Strains Exhibiting High Lipid Production and Pentose Sugar Utilization and Sugar Alcohol Secretion from Undetoxified Lignocellulosic Biomass Hydrolysates.</title>
        <authorList>
            <consortium name="DOE Joint Genome Institute"/>
            <person name="Walker C."/>
            <person name="Ryu S."/>
            <person name="Na H."/>
            <person name="Zane M."/>
            <person name="LaButti K."/>
            <person name="Lipzen A."/>
            <person name="Haridas S."/>
            <person name="Barry K."/>
            <person name="Grigoriev I.V."/>
            <person name="Quarterman J."/>
            <person name="Slininger P."/>
            <person name="Dien B."/>
            <person name="Trinh C.T."/>
        </authorList>
    </citation>
    <scope>NUCLEOTIDE SEQUENCE [LARGE SCALE GENOMIC DNA]</scope>
    <source>
        <strain evidence="5 7">YB392</strain>
    </source>
</reference>
<evidence type="ECO:0000313" key="5">
    <source>
        <dbReference type="EMBL" id="RDW27726.1"/>
    </source>
</evidence>
<name>A0A1D8NL82_YARLL</name>
<dbReference type="RefSeq" id="XP_504781.1">
    <property type="nucleotide sequence ID" value="XM_504781.1"/>
</dbReference>
<feature type="compositionally biased region" description="Polar residues" evidence="2">
    <location>
        <begin position="290"/>
        <end position="302"/>
    </location>
</feature>
<keyword evidence="1" id="KW-0862">Zinc</keyword>
<feature type="region of interest" description="Disordered" evidence="2">
    <location>
        <begin position="336"/>
        <end position="466"/>
    </location>
</feature>
<feature type="compositionally biased region" description="Low complexity" evidence="2">
    <location>
        <begin position="449"/>
        <end position="461"/>
    </location>
</feature>
<dbReference type="Pfam" id="PF13639">
    <property type="entry name" value="zf-RING_2"/>
    <property type="match status" value="1"/>
</dbReference>
<dbReference type="PANTHER" id="PTHR46563:SF4">
    <property type="entry name" value="ASPARTYL_ASPARAGINYL BETA-HYDROXYLASE ISOFORM X1"/>
    <property type="match status" value="1"/>
</dbReference>
<dbReference type="Proteomes" id="UP000256601">
    <property type="component" value="Unassembled WGS sequence"/>
</dbReference>
<dbReference type="GeneID" id="2912898"/>
<evidence type="ECO:0000313" key="7">
    <source>
        <dbReference type="Proteomes" id="UP000256601"/>
    </source>
</evidence>
<feature type="compositionally biased region" description="Low complexity" evidence="2">
    <location>
        <begin position="373"/>
        <end position="418"/>
    </location>
</feature>
<reference evidence="4 6" key="1">
    <citation type="journal article" date="2016" name="PLoS ONE">
        <title>Sequence Assembly of Yarrowia lipolytica Strain W29/CLIB89 Shows Transposable Element Diversity.</title>
        <authorList>
            <person name="Magnan C."/>
            <person name="Yu J."/>
            <person name="Chang I."/>
            <person name="Jahn E."/>
            <person name="Kanomata Y."/>
            <person name="Wu J."/>
            <person name="Zeller M."/>
            <person name="Oakes M."/>
            <person name="Baldi P."/>
            <person name="Sandmeyer S."/>
        </authorList>
    </citation>
    <scope>NUCLEOTIDE SEQUENCE [LARGE SCALE GENOMIC DNA]</scope>
    <source>
        <strain evidence="4">CLIB89</strain>
        <strain evidence="6">CLIB89(W29)</strain>
    </source>
</reference>
<dbReference type="AlphaFoldDB" id="A0A1D8NL82"/>
<dbReference type="VEuPathDB" id="FungiDB:YALI1_E41110g"/>
<evidence type="ECO:0000313" key="4">
    <source>
        <dbReference type="EMBL" id="AOW06395.1"/>
    </source>
</evidence>
<feature type="region of interest" description="Disordered" evidence="2">
    <location>
        <begin position="128"/>
        <end position="154"/>
    </location>
</feature>
<dbReference type="InterPro" id="IPR013083">
    <property type="entry name" value="Znf_RING/FYVE/PHD"/>
</dbReference>
<dbReference type="Gene3D" id="3.30.40.10">
    <property type="entry name" value="Zinc/RING finger domain, C3HC4 (zinc finger)"/>
    <property type="match status" value="1"/>
</dbReference>
<dbReference type="EMBL" id="KZ858959">
    <property type="protein sequence ID" value="RDW27726.1"/>
    <property type="molecule type" value="Genomic_DNA"/>
</dbReference>
<sequence>MECTICLEPISAASTTGHVRCGHWFHFDCLHLWSQRSSSCPMCRQQFDELTKRTIYESETSHTASSIPIFGPVIKRIPCVRRPVPLSPVPPEEAMRLYEFVFQQDDAEMEDVECELCGQSPCVCGNQEEPSFAHPSTTTRRRGPNRSPGRSRASNMLGRLGRRQMSQNSQSHLVFDTRRRRTTSAAGARGLTLSSDNYFLNDDDEEVDPLTTIPTGLSSSRMLDDEAMGRIQDNIEETRNLARASRASVEERAWRFLDEYRREERQPNTGRRRSSLFNVFNADNEDESRPSTTNDTPRTSVPSSHHTSVATSISSASGSSVFSAFSSRSSASSSRMSLASQPCSSRQSSTPMLSSPVTFRRPTPLPFRNPLATNSSNSTNDNTAESEVPSPRSGSPRNSPPAEEETQQQQPPSGSVSPATDAISHIHVNSPETATGSSTAEGQTPLTHNSAQNSAESVSSSGHSLSYEKKMEIRKIVKTRLHRYYPDFISKEQFTEINMSVCDRVYSYIKESESREPFTAPQAEKWTKVVHHLVSADLVARDLLG</sequence>
<keyword evidence="1" id="KW-0863">Zinc-finger</keyword>
<gene>
    <name evidence="5" type="ORF">B0I71DRAFT_15575</name>
    <name evidence="4" type="ORF">YALI1_E41110g</name>
</gene>
<feature type="compositionally biased region" description="Polar residues" evidence="2">
    <location>
        <begin position="430"/>
        <end position="448"/>
    </location>
</feature>
<keyword evidence="1" id="KW-0479">Metal-binding</keyword>
<evidence type="ECO:0000259" key="3">
    <source>
        <dbReference type="PROSITE" id="PS50089"/>
    </source>
</evidence>
<dbReference type="InterPro" id="IPR001841">
    <property type="entry name" value="Znf_RING"/>
</dbReference>
<evidence type="ECO:0000256" key="2">
    <source>
        <dbReference type="SAM" id="MobiDB-lite"/>
    </source>
</evidence>
<feature type="compositionally biased region" description="Low complexity" evidence="2">
    <location>
        <begin position="303"/>
        <end position="320"/>
    </location>
</feature>
<dbReference type="Proteomes" id="UP000182444">
    <property type="component" value="Chromosome 1E"/>
</dbReference>
<feature type="domain" description="RING-type" evidence="3">
    <location>
        <begin position="3"/>
        <end position="44"/>
    </location>
</feature>
<protein>
    <recommendedName>
        <fullName evidence="3">RING-type domain-containing protein</fullName>
    </recommendedName>
</protein>
<evidence type="ECO:0000256" key="1">
    <source>
        <dbReference type="PROSITE-ProRule" id="PRU00175"/>
    </source>
</evidence>
<dbReference type="KEGG" id="yli:2912898"/>
<dbReference type="VEuPathDB" id="FungiDB:YALI0_E34650g"/>
<feature type="compositionally biased region" description="Polar residues" evidence="2">
    <location>
        <begin position="341"/>
        <end position="357"/>
    </location>
</feature>
<evidence type="ECO:0000313" key="6">
    <source>
        <dbReference type="Proteomes" id="UP000182444"/>
    </source>
</evidence>
<dbReference type="GO" id="GO:0008270">
    <property type="term" value="F:zinc ion binding"/>
    <property type="evidence" value="ECO:0007669"/>
    <property type="project" value="UniProtKB-KW"/>
</dbReference>
<dbReference type="EMBL" id="CP017557">
    <property type="protein sequence ID" value="AOW06395.1"/>
    <property type="molecule type" value="Genomic_DNA"/>
</dbReference>
<dbReference type="OrthoDB" id="8062037at2759"/>
<feature type="region of interest" description="Disordered" evidence="2">
    <location>
        <begin position="264"/>
        <end position="320"/>
    </location>
</feature>
<organism evidence="4 6">
    <name type="scientific">Yarrowia lipolytica</name>
    <name type="common">Candida lipolytica</name>
    <dbReference type="NCBI Taxonomy" id="4952"/>
    <lineage>
        <taxon>Eukaryota</taxon>
        <taxon>Fungi</taxon>
        <taxon>Dikarya</taxon>
        <taxon>Ascomycota</taxon>
        <taxon>Saccharomycotina</taxon>
        <taxon>Dipodascomycetes</taxon>
        <taxon>Dipodascales</taxon>
        <taxon>Dipodascales incertae sedis</taxon>
        <taxon>Yarrowia</taxon>
    </lineage>
</organism>
<dbReference type="PANTHER" id="PTHR46563">
    <property type="entry name" value="RING-TYPE DOMAIN-CONTAINING PROTEIN"/>
    <property type="match status" value="1"/>
</dbReference>
<proteinExistence type="predicted"/>
<dbReference type="PROSITE" id="PS50089">
    <property type="entry name" value="ZF_RING_2"/>
    <property type="match status" value="1"/>
</dbReference>
<dbReference type="SUPFAM" id="SSF57850">
    <property type="entry name" value="RING/U-box"/>
    <property type="match status" value="1"/>
</dbReference>
<dbReference type="SMART" id="SM00184">
    <property type="entry name" value="RING"/>
    <property type="match status" value="1"/>
</dbReference>
<accession>A0A1D8NL82</accession>